<evidence type="ECO:0000313" key="2">
    <source>
        <dbReference type="Proteomes" id="UP000256541"/>
    </source>
</evidence>
<accession>A0A3E0VS95</accession>
<gene>
    <name evidence="1" type="ORF">B7R22_16630</name>
</gene>
<organism evidence="1 2">
    <name type="scientific">Subtercola boreus</name>
    <dbReference type="NCBI Taxonomy" id="120213"/>
    <lineage>
        <taxon>Bacteria</taxon>
        <taxon>Bacillati</taxon>
        <taxon>Actinomycetota</taxon>
        <taxon>Actinomycetes</taxon>
        <taxon>Micrococcales</taxon>
        <taxon>Microbacteriaceae</taxon>
        <taxon>Subtercola</taxon>
    </lineage>
</organism>
<dbReference type="Proteomes" id="UP000256541">
    <property type="component" value="Unassembled WGS sequence"/>
</dbReference>
<protein>
    <submittedName>
        <fullName evidence="1">Uncharacterized protein</fullName>
    </submittedName>
</protein>
<proteinExistence type="predicted"/>
<dbReference type="OrthoDB" id="5061691at2"/>
<dbReference type="AlphaFoldDB" id="A0A3E0VS95"/>
<comment type="caution">
    <text evidence="1">The sequence shown here is derived from an EMBL/GenBank/DDBJ whole genome shotgun (WGS) entry which is preliminary data.</text>
</comment>
<name>A0A3E0VS95_9MICO</name>
<sequence length="255" mass="28685">MGKSGNENAILTGIASVEDSEVCFIPDPTDDAVAYLSAMRDSKLWIESERPDFYSNELRLAVEVMRVDDHPPVGKLHNPTLAREAHLEREIRSAFPSMDRDIPISVIADTGLPSEEDHNFTAYRDAFARVVGDHAARVTAYRENQPGHALAFLVHDESSAYARVEASIAPPSNGTVFPGRAHFWFLDFFFIQIIAESGVDFVFWHTPYKHMWRIDAFGLRTKVELPTLIVYDVAAMTDWDGPMIFEPSQIVSVEE</sequence>
<reference evidence="1 2" key="1">
    <citation type="submission" date="2017-04" db="EMBL/GenBank/DDBJ databases">
        <title>Comparative genome analysis of Subtercola boreus.</title>
        <authorList>
            <person name="Cho Y.-J."/>
            <person name="Cho A."/>
            <person name="Kim O.-S."/>
            <person name="Lee J.-I."/>
        </authorList>
    </citation>
    <scope>NUCLEOTIDE SEQUENCE [LARGE SCALE GENOMIC DNA]</scope>
    <source>
        <strain evidence="1 2">P27479</strain>
    </source>
</reference>
<evidence type="ECO:0000313" key="1">
    <source>
        <dbReference type="EMBL" id="RFA12253.1"/>
    </source>
</evidence>
<dbReference type="RefSeq" id="WP_116412838.1">
    <property type="nucleotide sequence ID" value="NZ_NBXB01000043.1"/>
</dbReference>
<dbReference type="EMBL" id="NBXB01000043">
    <property type="protein sequence ID" value="RFA12253.1"/>
    <property type="molecule type" value="Genomic_DNA"/>
</dbReference>